<dbReference type="EMBL" id="FPBK01000003">
    <property type="protein sequence ID" value="SFU42869.1"/>
    <property type="molecule type" value="Genomic_DNA"/>
</dbReference>
<keyword evidence="5" id="KW-1185">Reference proteome</keyword>
<evidence type="ECO:0000256" key="1">
    <source>
        <dbReference type="ARBA" id="ARBA00000022"/>
    </source>
</evidence>
<dbReference type="STRING" id="1224947.SAMN05216480_103117"/>
<evidence type="ECO:0000313" key="4">
    <source>
        <dbReference type="EMBL" id="SFU42869.1"/>
    </source>
</evidence>
<evidence type="ECO:0000313" key="5">
    <source>
        <dbReference type="Proteomes" id="UP000199138"/>
    </source>
</evidence>
<dbReference type="Pfam" id="PF08719">
    <property type="entry name" value="NADAR"/>
    <property type="match status" value="1"/>
</dbReference>
<dbReference type="SUPFAM" id="SSF143990">
    <property type="entry name" value="YbiA-like"/>
    <property type="match status" value="1"/>
</dbReference>
<reference evidence="5" key="1">
    <citation type="submission" date="2016-10" db="EMBL/GenBank/DDBJ databases">
        <authorList>
            <person name="Varghese N."/>
            <person name="Submissions S."/>
        </authorList>
    </citation>
    <scope>NUCLEOTIDE SEQUENCE [LARGE SCALE GENOMIC DNA]</scope>
    <source>
        <strain evidence="5">CGMCC 1.12333</strain>
    </source>
</reference>
<dbReference type="InterPro" id="IPR012816">
    <property type="entry name" value="NADAR"/>
</dbReference>
<dbReference type="InterPro" id="IPR037238">
    <property type="entry name" value="YbiA-like_sf"/>
</dbReference>
<dbReference type="AlphaFoldDB" id="A0A1I7G357"/>
<feature type="domain" description="NADAR" evidence="3">
    <location>
        <begin position="46"/>
        <end position="193"/>
    </location>
</feature>
<dbReference type="NCBIfam" id="TIGR02464">
    <property type="entry name" value="ribofla_fusion"/>
    <property type="match status" value="1"/>
</dbReference>
<dbReference type="CDD" id="cd15457">
    <property type="entry name" value="NADAR"/>
    <property type="match status" value="1"/>
</dbReference>
<dbReference type="Gene3D" id="1.10.357.40">
    <property type="entry name" value="YbiA-like"/>
    <property type="match status" value="1"/>
</dbReference>
<comment type="catalytic activity">
    <reaction evidence="2">
        <text>2,5-diamino-6-hydroxy-4-(5-phosphoribosylamino)-pyrimidine + H2O = 2,5,6-triamino-4-hydroxypyrimidine + D-ribose 5-phosphate</text>
        <dbReference type="Rhea" id="RHEA:23436"/>
        <dbReference type="ChEBI" id="CHEBI:15377"/>
        <dbReference type="ChEBI" id="CHEBI:58614"/>
        <dbReference type="ChEBI" id="CHEBI:78346"/>
        <dbReference type="ChEBI" id="CHEBI:137796"/>
    </reaction>
</comment>
<sequence>MLTKHSRNLVTMKTNYSVEWLKEQLVNDEVKDFLLFEGKTTTHPTEVDERCLSRKYESSFKVNGIVYKTAEHWMMAQRARLFHEDKLAEAIIAADSIQKVQQLSREVNDKNEVIWKERRFDLAVEGNIHKFSQNPELKRFLLNTDEDVLVEANKNESVWGIGMGVENPKATEVFQWKGRNLLGFALMEVRDRLAA</sequence>
<accession>A0A1I7G357</accession>
<name>A0A1I7G357_9FLAO</name>
<gene>
    <name evidence="4" type="ORF">SAMN05216480_103117</name>
</gene>
<proteinExistence type="predicted"/>
<comment type="catalytic activity">
    <reaction evidence="1">
        <text>5-amino-6-(5-phospho-D-ribosylamino)uracil + H2O = 5,6-diaminouracil + D-ribose 5-phosphate</text>
        <dbReference type="Rhea" id="RHEA:55020"/>
        <dbReference type="ChEBI" id="CHEBI:15377"/>
        <dbReference type="ChEBI" id="CHEBI:46252"/>
        <dbReference type="ChEBI" id="CHEBI:58453"/>
        <dbReference type="ChEBI" id="CHEBI:78346"/>
    </reaction>
</comment>
<evidence type="ECO:0000256" key="2">
    <source>
        <dbReference type="ARBA" id="ARBA00000751"/>
    </source>
</evidence>
<dbReference type="Proteomes" id="UP000199138">
    <property type="component" value="Unassembled WGS sequence"/>
</dbReference>
<evidence type="ECO:0000259" key="3">
    <source>
        <dbReference type="Pfam" id="PF08719"/>
    </source>
</evidence>
<protein>
    <recommendedName>
        <fullName evidence="3">NADAR domain-containing protein</fullName>
    </recommendedName>
</protein>
<organism evidence="4 5">
    <name type="scientific">Pustulibacterium marinum</name>
    <dbReference type="NCBI Taxonomy" id="1224947"/>
    <lineage>
        <taxon>Bacteria</taxon>
        <taxon>Pseudomonadati</taxon>
        <taxon>Bacteroidota</taxon>
        <taxon>Flavobacteriia</taxon>
        <taxon>Flavobacteriales</taxon>
        <taxon>Flavobacteriaceae</taxon>
        <taxon>Pustulibacterium</taxon>
    </lineage>
</organism>